<dbReference type="EMBL" id="VSRR010152817">
    <property type="protein sequence ID" value="MPD06750.1"/>
    <property type="molecule type" value="Genomic_DNA"/>
</dbReference>
<accession>A0A5B7KHN3</accession>
<sequence>MALLCRRETPGRGNEERWASRRHRRGFRWALLEAKSEGDFRERQLRPVWYRAAREGERERREEETGKNAT</sequence>
<comment type="caution">
    <text evidence="1">The sequence shown here is derived from an EMBL/GenBank/DDBJ whole genome shotgun (WGS) entry which is preliminary data.</text>
</comment>
<protein>
    <submittedName>
        <fullName evidence="1">Uncharacterized protein</fullName>
    </submittedName>
</protein>
<keyword evidence="2" id="KW-1185">Reference proteome</keyword>
<dbReference type="AlphaFoldDB" id="A0A5B7KHN3"/>
<proteinExistence type="predicted"/>
<name>A0A5B7KHN3_PORTR</name>
<reference evidence="1 2" key="1">
    <citation type="submission" date="2019-05" db="EMBL/GenBank/DDBJ databases">
        <title>Another draft genome of Portunus trituberculatus and its Hox gene families provides insights of decapod evolution.</title>
        <authorList>
            <person name="Jeong J.-H."/>
            <person name="Song I."/>
            <person name="Kim S."/>
            <person name="Choi T."/>
            <person name="Kim D."/>
            <person name="Ryu S."/>
            <person name="Kim W."/>
        </authorList>
    </citation>
    <scope>NUCLEOTIDE SEQUENCE [LARGE SCALE GENOMIC DNA]</scope>
    <source>
        <tissue evidence="1">Muscle</tissue>
    </source>
</reference>
<gene>
    <name evidence="1" type="ORF">E2C01_102577</name>
</gene>
<evidence type="ECO:0000313" key="1">
    <source>
        <dbReference type="EMBL" id="MPD06750.1"/>
    </source>
</evidence>
<organism evidence="1 2">
    <name type="scientific">Portunus trituberculatus</name>
    <name type="common">Swimming crab</name>
    <name type="synonym">Neptunus trituberculatus</name>
    <dbReference type="NCBI Taxonomy" id="210409"/>
    <lineage>
        <taxon>Eukaryota</taxon>
        <taxon>Metazoa</taxon>
        <taxon>Ecdysozoa</taxon>
        <taxon>Arthropoda</taxon>
        <taxon>Crustacea</taxon>
        <taxon>Multicrustacea</taxon>
        <taxon>Malacostraca</taxon>
        <taxon>Eumalacostraca</taxon>
        <taxon>Eucarida</taxon>
        <taxon>Decapoda</taxon>
        <taxon>Pleocyemata</taxon>
        <taxon>Brachyura</taxon>
        <taxon>Eubrachyura</taxon>
        <taxon>Portunoidea</taxon>
        <taxon>Portunidae</taxon>
        <taxon>Portuninae</taxon>
        <taxon>Portunus</taxon>
    </lineage>
</organism>
<dbReference type="Proteomes" id="UP000324222">
    <property type="component" value="Unassembled WGS sequence"/>
</dbReference>
<evidence type="ECO:0000313" key="2">
    <source>
        <dbReference type="Proteomes" id="UP000324222"/>
    </source>
</evidence>